<evidence type="ECO:0000256" key="2">
    <source>
        <dbReference type="ARBA" id="ARBA00008537"/>
    </source>
</evidence>
<keyword evidence="4" id="KW-1003">Cell membrane</keyword>
<evidence type="ECO:0000256" key="6">
    <source>
        <dbReference type="ARBA" id="ARBA00022989"/>
    </source>
</evidence>
<evidence type="ECO:0000259" key="9">
    <source>
        <dbReference type="PROSITE" id="PS50850"/>
    </source>
</evidence>
<organism evidence="10 11">
    <name type="scientific">Sulfurisphaera tokodaii (strain DSM 16993 / JCM 10545 / NBRC 100140 / 7)</name>
    <name type="common">Sulfolobus tokodaii</name>
    <dbReference type="NCBI Taxonomy" id="273063"/>
    <lineage>
        <taxon>Archaea</taxon>
        <taxon>Thermoproteota</taxon>
        <taxon>Thermoprotei</taxon>
        <taxon>Sulfolobales</taxon>
        <taxon>Sulfolobaceae</taxon>
        <taxon>Sulfurisphaera</taxon>
    </lineage>
</organism>
<feature type="domain" description="Major facilitator superfamily (MFS) profile" evidence="9">
    <location>
        <begin position="12"/>
        <end position="470"/>
    </location>
</feature>
<feature type="transmembrane region" description="Helical" evidence="8">
    <location>
        <begin position="78"/>
        <end position="97"/>
    </location>
</feature>
<feature type="transmembrane region" description="Helical" evidence="8">
    <location>
        <begin position="355"/>
        <end position="375"/>
    </location>
</feature>
<feature type="transmembrane region" description="Helical" evidence="8">
    <location>
        <begin position="228"/>
        <end position="244"/>
    </location>
</feature>
<dbReference type="GO" id="GO:0022857">
    <property type="term" value="F:transmembrane transporter activity"/>
    <property type="evidence" value="ECO:0007669"/>
    <property type="project" value="InterPro"/>
</dbReference>
<dbReference type="eggNOG" id="arCOG00144">
    <property type="taxonomic scope" value="Archaea"/>
</dbReference>
<dbReference type="PROSITE" id="PS50850">
    <property type="entry name" value="MFS"/>
    <property type="match status" value="1"/>
</dbReference>
<dbReference type="PANTHER" id="PTHR42718">
    <property type="entry name" value="MAJOR FACILITATOR SUPERFAMILY MULTIDRUG TRANSPORTER MFSC"/>
    <property type="match status" value="1"/>
</dbReference>
<name>Q974J2_SULTO</name>
<dbReference type="Proteomes" id="UP000001015">
    <property type="component" value="Chromosome"/>
</dbReference>
<evidence type="ECO:0000256" key="1">
    <source>
        <dbReference type="ARBA" id="ARBA00004651"/>
    </source>
</evidence>
<feature type="transmembrane region" description="Helical" evidence="8">
    <location>
        <begin position="12"/>
        <end position="39"/>
    </location>
</feature>
<keyword evidence="6 8" id="KW-1133">Transmembrane helix</keyword>
<feature type="transmembrane region" description="Helical" evidence="8">
    <location>
        <begin position="405"/>
        <end position="424"/>
    </location>
</feature>
<dbReference type="PANTHER" id="PTHR42718:SF9">
    <property type="entry name" value="MAJOR FACILITATOR SUPERFAMILY MULTIDRUG TRANSPORTER MFSC"/>
    <property type="match status" value="1"/>
</dbReference>
<dbReference type="KEGG" id="sto:STK_06660"/>
<dbReference type="AlphaFoldDB" id="Q974J2"/>
<proteinExistence type="inferred from homology"/>
<dbReference type="InterPro" id="IPR011701">
    <property type="entry name" value="MFS"/>
</dbReference>
<dbReference type="EMBL" id="BA000023">
    <property type="protein sequence ID" value="BAB65666.1"/>
    <property type="molecule type" value="Genomic_DNA"/>
</dbReference>
<dbReference type="Gene3D" id="1.20.1720.10">
    <property type="entry name" value="Multidrug resistance protein D"/>
    <property type="match status" value="1"/>
</dbReference>
<feature type="transmembrane region" description="Helical" evidence="8">
    <location>
        <begin position="294"/>
        <end position="316"/>
    </location>
</feature>
<evidence type="ECO:0000256" key="4">
    <source>
        <dbReference type="ARBA" id="ARBA00022475"/>
    </source>
</evidence>
<feature type="transmembrane region" description="Helical" evidence="8">
    <location>
        <begin position="444"/>
        <end position="464"/>
    </location>
</feature>
<evidence type="ECO:0000313" key="10">
    <source>
        <dbReference type="EMBL" id="BAB65666.1"/>
    </source>
</evidence>
<dbReference type="InterPro" id="IPR036259">
    <property type="entry name" value="MFS_trans_sf"/>
</dbReference>
<evidence type="ECO:0000256" key="5">
    <source>
        <dbReference type="ARBA" id="ARBA00022692"/>
    </source>
</evidence>
<gene>
    <name evidence="10" type="primary">ST0666</name>
    <name evidence="10" type="ordered locus">STK_06660</name>
</gene>
<dbReference type="InterPro" id="IPR020846">
    <property type="entry name" value="MFS_dom"/>
</dbReference>
<keyword evidence="5 8" id="KW-0812">Transmembrane</keyword>
<comment type="similarity">
    <text evidence="2">Belongs to the major facilitator superfamily. EmrB family.</text>
</comment>
<sequence>MREYFMDKRNIILAIVMLGTMMAAVDSTVVILALPVIVQDLHTDFFTAIWVIILYIFVVLVLTTQLGRVGDKVGRDKVYNWGFVVFTIGSALCGASPNIGSLITFRGIQSLGGAMMQSTGGAVIADNFPPNERGKAYGFTSIGWNVGAMLGIILGGIITTFIGWRYIFYINIPIGIVASILSFKFIRAKEVTEGRFDIPGTVLLASSLSLISYGAADIAGEGLVLKNEIMILVGLIVFIGFLFVEKRVKNPIIDFSVFQNRVLTYSLFASFFQSLGYLSVAFIIIMYLQGVRGLTPFQASLLLVPGYVIASLIAPFTGRLSDKIGSRIPATLGMGLMIIAIFLYISIATGINTPLIDIIFASLVGGIGSSFFYPANNSAIMANARRGIYGGVSGLQRTLSNMGLLLSYVLAITISSLTVPRYVAFEVFLGTYNGKIPAQFITGIHSALVLGAIILFVGLVLSALRGKEVRSNLASPTS</sequence>
<feature type="transmembrane region" description="Helical" evidence="8">
    <location>
        <begin position="328"/>
        <end position="349"/>
    </location>
</feature>
<comment type="subcellular location">
    <subcellularLocation>
        <location evidence="1">Cell membrane</location>
        <topology evidence="1">Multi-pass membrane protein</topology>
    </subcellularLocation>
</comment>
<dbReference type="NCBIfam" id="TIGR00711">
    <property type="entry name" value="efflux_EmrB"/>
    <property type="match status" value="1"/>
</dbReference>
<feature type="transmembrane region" description="Helical" evidence="8">
    <location>
        <begin position="265"/>
        <end position="288"/>
    </location>
</feature>
<dbReference type="GO" id="GO:0005886">
    <property type="term" value="C:plasma membrane"/>
    <property type="evidence" value="ECO:0007669"/>
    <property type="project" value="UniProtKB-SubCell"/>
</dbReference>
<protein>
    <submittedName>
        <fullName evidence="10">MFS transporter</fullName>
    </submittedName>
</protein>
<evidence type="ECO:0000256" key="8">
    <source>
        <dbReference type="SAM" id="Phobius"/>
    </source>
</evidence>
<feature type="transmembrane region" description="Helical" evidence="8">
    <location>
        <begin position="137"/>
        <end position="162"/>
    </location>
</feature>
<dbReference type="Pfam" id="PF07690">
    <property type="entry name" value="MFS_1"/>
    <property type="match status" value="1"/>
</dbReference>
<dbReference type="InterPro" id="IPR004638">
    <property type="entry name" value="EmrB-like"/>
</dbReference>
<evidence type="ECO:0000313" key="11">
    <source>
        <dbReference type="Proteomes" id="UP000001015"/>
    </source>
</evidence>
<feature type="transmembrane region" description="Helical" evidence="8">
    <location>
        <begin position="45"/>
        <end position="66"/>
    </location>
</feature>
<dbReference type="SUPFAM" id="SSF103473">
    <property type="entry name" value="MFS general substrate transporter"/>
    <property type="match status" value="1"/>
</dbReference>
<dbReference type="FunFam" id="1.20.1250.20:FF:000503">
    <property type="entry name" value="Drug resistance transporter, EmrB/QacA subfamily"/>
    <property type="match status" value="1"/>
</dbReference>
<dbReference type="FunFam" id="1.20.1720.10:FF:000021">
    <property type="entry name" value="Drug resistance transporter, EmrB/QacA subfamily"/>
    <property type="match status" value="1"/>
</dbReference>
<dbReference type="PATRIC" id="fig|273063.9.peg.751"/>
<feature type="transmembrane region" description="Helical" evidence="8">
    <location>
        <begin position="168"/>
        <end position="186"/>
    </location>
</feature>
<dbReference type="STRING" id="273063.STK_06660"/>
<keyword evidence="11" id="KW-1185">Reference proteome</keyword>
<keyword evidence="7 8" id="KW-0472">Membrane</keyword>
<keyword evidence="3" id="KW-0813">Transport</keyword>
<evidence type="ECO:0000256" key="7">
    <source>
        <dbReference type="ARBA" id="ARBA00023136"/>
    </source>
</evidence>
<evidence type="ECO:0000256" key="3">
    <source>
        <dbReference type="ARBA" id="ARBA00022448"/>
    </source>
</evidence>
<dbReference type="CDD" id="cd17321">
    <property type="entry name" value="MFS_MMR_MDR_like"/>
    <property type="match status" value="1"/>
</dbReference>
<dbReference type="Gene3D" id="1.20.1250.20">
    <property type="entry name" value="MFS general substrate transporter like domains"/>
    <property type="match status" value="1"/>
</dbReference>
<reference evidence="11" key="1">
    <citation type="journal article" date="2001" name="DNA Res.">
        <title>Complete genome sequence of an aerobic thermoacidophilic Crenarchaeon, Sulfolobus tokodaii strain7.</title>
        <authorList>
            <person name="Kawarabayasi Y."/>
            <person name="Hino Y."/>
            <person name="Horikawa H."/>
            <person name="Jin-no K."/>
            <person name="Takahashi M."/>
            <person name="Sekine M."/>
            <person name="Baba S."/>
            <person name="Ankai A."/>
            <person name="Kosugi H."/>
            <person name="Hosoyama A."/>
            <person name="Fukui S."/>
            <person name="Nagai Y."/>
            <person name="Nishijima K."/>
            <person name="Otsuka R."/>
            <person name="Nakazawa H."/>
            <person name="Takamiya M."/>
            <person name="Kato Y."/>
            <person name="Yoshizawa T."/>
            <person name="Tanaka T."/>
            <person name="Kudoh Y."/>
            <person name="Yamazaki J."/>
            <person name="Kushida N."/>
            <person name="Oguchi A."/>
            <person name="Aoki K."/>
            <person name="Masuda S."/>
            <person name="Yanagii M."/>
            <person name="Nishimura M."/>
            <person name="Yamagishi A."/>
            <person name="Oshima T."/>
            <person name="Kikuchi H."/>
        </authorList>
    </citation>
    <scope>NUCLEOTIDE SEQUENCE [LARGE SCALE GENOMIC DNA]</scope>
    <source>
        <strain evidence="11">DSM 16993 / JCM 10545 / NBRC 100140 / 7</strain>
    </source>
</reference>
<accession>Q974J2</accession>